<proteinExistence type="inferred from homology"/>
<dbReference type="AlphaFoldDB" id="G0P969"/>
<protein>
    <recommendedName>
        <fullName evidence="5">Dolichyl-diphosphooligosaccharide--protein glycosyltransferase subunit 2</fullName>
    </recommendedName>
    <alternativeName>
        <fullName evidence="12">Ribophorin II</fullName>
    </alternativeName>
    <alternativeName>
        <fullName evidence="11">Ribophorin-2</fullName>
    </alternativeName>
</protein>
<keyword evidence="18" id="KW-1185">Reference proteome</keyword>
<evidence type="ECO:0000256" key="1">
    <source>
        <dbReference type="ARBA" id="ARBA00002791"/>
    </source>
</evidence>
<evidence type="ECO:0000259" key="16">
    <source>
        <dbReference type="Pfam" id="PF25147"/>
    </source>
</evidence>
<dbReference type="GO" id="GO:0008250">
    <property type="term" value="C:oligosaccharyltransferase complex"/>
    <property type="evidence" value="ECO:0007669"/>
    <property type="project" value="InterPro"/>
</dbReference>
<keyword evidence="6 13" id="KW-0812">Transmembrane</keyword>
<evidence type="ECO:0000313" key="17">
    <source>
        <dbReference type="EMBL" id="EGT48399.1"/>
    </source>
</evidence>
<dbReference type="STRING" id="135651.G0P969"/>
<feature type="transmembrane region" description="Helical" evidence="13">
    <location>
        <begin position="192"/>
        <end position="211"/>
    </location>
</feature>
<dbReference type="EMBL" id="GL380147">
    <property type="protein sequence ID" value="EGT48399.1"/>
    <property type="molecule type" value="Genomic_DNA"/>
</dbReference>
<feature type="domain" description="Ribophorin II C-terminal" evidence="16">
    <location>
        <begin position="178"/>
        <end position="274"/>
    </location>
</feature>
<evidence type="ECO:0000256" key="5">
    <source>
        <dbReference type="ARBA" id="ARBA00017612"/>
    </source>
</evidence>
<dbReference type="Pfam" id="PF23860">
    <property type="entry name" value="Ribophorin_II_3rd"/>
    <property type="match status" value="1"/>
</dbReference>
<dbReference type="InterPro" id="IPR055374">
    <property type="entry name" value="Ribophorin_II_3rd"/>
</dbReference>
<dbReference type="InParanoid" id="G0P969"/>
<comment type="pathway">
    <text evidence="3">Protein modification; protein glycosylation.</text>
</comment>
<evidence type="ECO:0000259" key="15">
    <source>
        <dbReference type="Pfam" id="PF23860"/>
    </source>
</evidence>
<evidence type="ECO:0000256" key="13">
    <source>
        <dbReference type="SAM" id="Phobius"/>
    </source>
</evidence>
<dbReference type="InterPro" id="IPR056790">
    <property type="entry name" value="Ribophorin_II_C"/>
</dbReference>
<feature type="domain" description="Ribophorin II third" evidence="15">
    <location>
        <begin position="25"/>
        <end position="150"/>
    </location>
</feature>
<dbReference type="OrthoDB" id="432292at2759"/>
<feature type="transmembrane region" description="Helical" evidence="13">
    <location>
        <begin position="251"/>
        <end position="269"/>
    </location>
</feature>
<feature type="signal peptide" evidence="14">
    <location>
        <begin position="1"/>
        <end position="16"/>
    </location>
</feature>
<dbReference type="PANTHER" id="PTHR12640">
    <property type="entry name" value="RIBOPHORIN II"/>
    <property type="match status" value="1"/>
</dbReference>
<evidence type="ECO:0000256" key="6">
    <source>
        <dbReference type="ARBA" id="ARBA00022692"/>
    </source>
</evidence>
<accession>G0P969</accession>
<dbReference type="OMA" id="VFFMYYT"/>
<dbReference type="Proteomes" id="UP000008068">
    <property type="component" value="Unassembled WGS sequence"/>
</dbReference>
<feature type="transmembrane region" description="Helical" evidence="13">
    <location>
        <begin position="223"/>
        <end position="245"/>
    </location>
</feature>
<dbReference type="HOGENOM" id="CLU_086778_0_0_1"/>
<dbReference type="GO" id="GO:0006487">
    <property type="term" value="P:protein N-linked glycosylation"/>
    <property type="evidence" value="ECO:0007669"/>
    <property type="project" value="TreeGrafter"/>
</dbReference>
<evidence type="ECO:0000256" key="3">
    <source>
        <dbReference type="ARBA" id="ARBA00004922"/>
    </source>
</evidence>
<evidence type="ECO:0000256" key="11">
    <source>
        <dbReference type="ARBA" id="ARBA00030078"/>
    </source>
</evidence>
<feature type="chain" id="PRO_5044332913" description="Dolichyl-diphosphooligosaccharide--protein glycosyltransferase subunit 2" evidence="14">
    <location>
        <begin position="17"/>
        <end position="280"/>
    </location>
</feature>
<dbReference type="PANTHER" id="PTHR12640:SF0">
    <property type="entry name" value="DOLICHYL-DIPHOSPHOOLIGOSACCHARIDE--PROTEIN GLYCOSYLTRANSFERASE SUBUNIT 2"/>
    <property type="match status" value="1"/>
</dbReference>
<evidence type="ECO:0000256" key="14">
    <source>
        <dbReference type="SAM" id="SignalP"/>
    </source>
</evidence>
<evidence type="ECO:0000256" key="8">
    <source>
        <dbReference type="ARBA" id="ARBA00022824"/>
    </source>
</evidence>
<evidence type="ECO:0000313" key="18">
    <source>
        <dbReference type="Proteomes" id="UP000008068"/>
    </source>
</evidence>
<dbReference type="FunCoup" id="G0P969">
    <property type="interactions" value="272"/>
</dbReference>
<keyword evidence="10 13" id="KW-0472">Membrane</keyword>
<evidence type="ECO:0000256" key="9">
    <source>
        <dbReference type="ARBA" id="ARBA00022989"/>
    </source>
</evidence>
<keyword evidence="9 13" id="KW-1133">Transmembrane helix</keyword>
<dbReference type="UniPathway" id="UPA00378"/>
<keyword evidence="8" id="KW-0256">Endoplasmic reticulum</keyword>
<dbReference type="eggNOG" id="KOG2447">
    <property type="taxonomic scope" value="Eukaryota"/>
</dbReference>
<comment type="function">
    <text evidence="1">Subunit of the oligosaccharyl transferase (OST) complex that catalyzes the initial transfer of a defined glycan (Glc(3)Man(9)GlcNAc(2) in eukaryotes) from the lipid carrier dolichol-pyrophosphate to an asparagine residue within an Asn-X-Ser/Thr consensus motif in nascent polypeptide chains, the first step in protein N-glycosylation. N-glycosylation occurs cotranslationally and the complex associates with the Sec61 complex at the channel-forming translocon complex that mediates protein translocation across the endoplasmic reticulum (ER). All subunits are required for a maximal enzyme activity.</text>
</comment>
<evidence type="ECO:0000256" key="12">
    <source>
        <dbReference type="ARBA" id="ARBA00032139"/>
    </source>
</evidence>
<reference evidence="18" key="1">
    <citation type="submission" date="2011-07" db="EMBL/GenBank/DDBJ databases">
        <authorList>
            <consortium name="Caenorhabditis brenneri Sequencing and Analysis Consortium"/>
            <person name="Wilson R.K."/>
        </authorList>
    </citation>
    <scope>NUCLEOTIDE SEQUENCE [LARGE SCALE GENOMIC DNA]</scope>
    <source>
        <strain evidence="18">PB2801</strain>
    </source>
</reference>
<evidence type="ECO:0000256" key="4">
    <source>
        <dbReference type="ARBA" id="ARBA00009038"/>
    </source>
</evidence>
<keyword evidence="7 14" id="KW-0732">Signal</keyword>
<organism evidence="18">
    <name type="scientific">Caenorhabditis brenneri</name>
    <name type="common">Nematode worm</name>
    <dbReference type="NCBI Taxonomy" id="135651"/>
    <lineage>
        <taxon>Eukaryota</taxon>
        <taxon>Metazoa</taxon>
        <taxon>Ecdysozoa</taxon>
        <taxon>Nematoda</taxon>
        <taxon>Chromadorea</taxon>
        <taxon>Rhabditida</taxon>
        <taxon>Rhabditina</taxon>
        <taxon>Rhabditomorpha</taxon>
        <taxon>Rhabditoidea</taxon>
        <taxon>Rhabditidae</taxon>
        <taxon>Peloderinae</taxon>
        <taxon>Caenorhabditis</taxon>
    </lineage>
</organism>
<evidence type="ECO:0000256" key="7">
    <source>
        <dbReference type="ARBA" id="ARBA00022729"/>
    </source>
</evidence>
<comment type="similarity">
    <text evidence="4">Belongs to the SWP1 family.</text>
</comment>
<comment type="subcellular location">
    <subcellularLocation>
        <location evidence="2">Endoplasmic reticulum membrane</location>
        <topology evidence="2">Multi-pass membrane protein</topology>
    </subcellularLocation>
</comment>
<name>G0P969_CAEBE</name>
<evidence type="ECO:0000256" key="2">
    <source>
        <dbReference type="ARBA" id="ARBA00004477"/>
    </source>
</evidence>
<dbReference type="InterPro" id="IPR008814">
    <property type="entry name" value="Swp1"/>
</dbReference>
<dbReference type="Pfam" id="PF25147">
    <property type="entry name" value="Ribophorin_II_C"/>
    <property type="match status" value="1"/>
</dbReference>
<evidence type="ECO:0000256" key="10">
    <source>
        <dbReference type="ARBA" id="ARBA00023136"/>
    </source>
</evidence>
<sequence length="280" mass="31497">MKLLFILSVLFTATFATVDDVAVTNFKVGILAKDQVPDGENLKNVVVHSKLPNELKADASQRLYVSFNLVKKSDNAKIKPQQVFLRFVAQDGEDVVLVVKDDSNGNYVYDTILRTASKSFRNLSGQFKISLLVGDVTIKNPINWNFADIDASLPTVYEPTPKSQQVRYEPLNEITHEFRQPEKRPSAVISDLFTVICLSPLVVLIGLWLQIGINFQNAPASPWVPIFHVGLAGIFGLYFLFWVQFNMFETLKYLSVLGFFTFVAGNRVLRALSETKEKSE</sequence>
<gene>
    <name evidence="17" type="primary">Cbn-ostd-1</name>
    <name evidence="17" type="ORF">CAEBREN_26244</name>
</gene>